<dbReference type="EMBL" id="VJMH01007222">
    <property type="protein sequence ID" value="KAF0685062.1"/>
    <property type="molecule type" value="Genomic_DNA"/>
</dbReference>
<dbReference type="GO" id="GO:0061630">
    <property type="term" value="F:ubiquitin protein ligase activity"/>
    <property type="evidence" value="ECO:0007669"/>
    <property type="project" value="TreeGrafter"/>
</dbReference>
<dbReference type="PROSITE" id="PS50089">
    <property type="entry name" value="ZF_RING_2"/>
    <property type="match status" value="1"/>
</dbReference>
<dbReference type="InterPro" id="IPR013083">
    <property type="entry name" value="Znf_RING/FYVE/PHD"/>
</dbReference>
<dbReference type="InterPro" id="IPR050731">
    <property type="entry name" value="HRD1_E3_ubiq-ligases"/>
</dbReference>
<evidence type="ECO:0000256" key="4">
    <source>
        <dbReference type="PROSITE-ProRule" id="PRU00175"/>
    </source>
</evidence>
<feature type="domain" description="RING-type" evidence="5">
    <location>
        <begin position="98"/>
        <end position="140"/>
    </location>
</feature>
<dbReference type="GO" id="GO:0012505">
    <property type="term" value="C:endomembrane system"/>
    <property type="evidence" value="ECO:0007669"/>
    <property type="project" value="TreeGrafter"/>
</dbReference>
<evidence type="ECO:0000256" key="1">
    <source>
        <dbReference type="ARBA" id="ARBA00022723"/>
    </source>
</evidence>
<keyword evidence="8" id="KW-1185">Reference proteome</keyword>
<evidence type="ECO:0000313" key="6">
    <source>
        <dbReference type="EMBL" id="KAF0685062.1"/>
    </source>
</evidence>
<reference evidence="7 8" key="1">
    <citation type="submission" date="2019-03" db="EMBL/GenBank/DDBJ databases">
        <authorList>
            <person name="Gaulin E."/>
            <person name="Dumas B."/>
        </authorList>
    </citation>
    <scope>NUCLEOTIDE SEQUENCE [LARGE SCALE GENOMIC DNA]</scope>
    <source>
        <strain evidence="7">CBS 568.67</strain>
    </source>
</reference>
<name>A0A485LLI3_9STRA</name>
<evidence type="ECO:0000313" key="8">
    <source>
        <dbReference type="Proteomes" id="UP000332933"/>
    </source>
</evidence>
<dbReference type="Gene3D" id="3.30.40.10">
    <property type="entry name" value="Zinc/RING finger domain, C3HC4 (zinc finger)"/>
    <property type="match status" value="1"/>
</dbReference>
<accession>A0A485LLI3</accession>
<dbReference type="Proteomes" id="UP000332933">
    <property type="component" value="Unassembled WGS sequence"/>
</dbReference>
<dbReference type="EMBL" id="CAADRA010007248">
    <property type="protein sequence ID" value="VFT99639.1"/>
    <property type="molecule type" value="Genomic_DNA"/>
</dbReference>
<evidence type="ECO:0000256" key="3">
    <source>
        <dbReference type="ARBA" id="ARBA00022833"/>
    </source>
</evidence>
<dbReference type="GO" id="GO:0043161">
    <property type="term" value="P:proteasome-mediated ubiquitin-dependent protein catabolic process"/>
    <property type="evidence" value="ECO:0007669"/>
    <property type="project" value="TreeGrafter"/>
</dbReference>
<dbReference type="SMART" id="SM00184">
    <property type="entry name" value="RING"/>
    <property type="match status" value="1"/>
</dbReference>
<gene>
    <name evidence="7" type="primary">Aste57867_22990</name>
    <name evidence="6" type="ORF">As57867_022919</name>
    <name evidence="7" type="ORF">ASTE57867_22990</name>
</gene>
<dbReference type="AlphaFoldDB" id="A0A485LLI3"/>
<dbReference type="InterPro" id="IPR001841">
    <property type="entry name" value="Znf_RING"/>
</dbReference>
<sequence length="145" mass="16865">MSSWLPPVAECTWDVETLSIPQQIQHRIAALLEVPPKKQDTHQHPRPLHRPPHNALEALHRRRMRRHIRQVQRMAVHFKTKGLEAVSPLPVVASGQECVICMEAMVSSRLNLRLLPCGHLYHRPCIEAWSTYQCTCPFDRMPFQR</sequence>
<keyword evidence="2 4" id="KW-0863">Zinc-finger</keyword>
<proteinExistence type="predicted"/>
<keyword evidence="1" id="KW-0479">Metal-binding</keyword>
<dbReference type="SUPFAM" id="SSF57850">
    <property type="entry name" value="RING/U-box"/>
    <property type="match status" value="1"/>
</dbReference>
<dbReference type="Pfam" id="PF13639">
    <property type="entry name" value="zf-RING_2"/>
    <property type="match status" value="1"/>
</dbReference>
<evidence type="ECO:0000259" key="5">
    <source>
        <dbReference type="PROSITE" id="PS50089"/>
    </source>
</evidence>
<protein>
    <submittedName>
        <fullName evidence="7">Aste57867_22990 protein</fullName>
    </submittedName>
</protein>
<evidence type="ECO:0000256" key="2">
    <source>
        <dbReference type="ARBA" id="ARBA00022771"/>
    </source>
</evidence>
<dbReference type="GO" id="GO:0008270">
    <property type="term" value="F:zinc ion binding"/>
    <property type="evidence" value="ECO:0007669"/>
    <property type="project" value="UniProtKB-KW"/>
</dbReference>
<dbReference type="PANTHER" id="PTHR22763">
    <property type="entry name" value="RING ZINC FINGER PROTEIN"/>
    <property type="match status" value="1"/>
</dbReference>
<organism evidence="7 8">
    <name type="scientific">Aphanomyces stellatus</name>
    <dbReference type="NCBI Taxonomy" id="120398"/>
    <lineage>
        <taxon>Eukaryota</taxon>
        <taxon>Sar</taxon>
        <taxon>Stramenopiles</taxon>
        <taxon>Oomycota</taxon>
        <taxon>Saprolegniomycetes</taxon>
        <taxon>Saprolegniales</taxon>
        <taxon>Verrucalvaceae</taxon>
        <taxon>Aphanomyces</taxon>
    </lineage>
</organism>
<reference evidence="6" key="2">
    <citation type="submission" date="2019-06" db="EMBL/GenBank/DDBJ databases">
        <title>Genomics analysis of Aphanomyces spp. identifies a new class of oomycete effector associated with host adaptation.</title>
        <authorList>
            <person name="Gaulin E."/>
        </authorList>
    </citation>
    <scope>NUCLEOTIDE SEQUENCE</scope>
    <source>
        <strain evidence="6">CBS 578.67</strain>
    </source>
</reference>
<keyword evidence="3" id="KW-0862">Zinc</keyword>
<dbReference type="OrthoDB" id="78340at2759"/>
<evidence type="ECO:0000313" key="7">
    <source>
        <dbReference type="EMBL" id="VFT99639.1"/>
    </source>
</evidence>